<proteinExistence type="predicted"/>
<name>A0A518GEL0_9BACT</name>
<dbReference type="AlphaFoldDB" id="A0A518GEL0"/>
<accession>A0A518GEL0</accession>
<keyword evidence="2" id="KW-1185">Reference proteome</keyword>
<dbReference type="EMBL" id="CP036298">
    <property type="protein sequence ID" value="QDV27035.1"/>
    <property type="molecule type" value="Genomic_DNA"/>
</dbReference>
<organism evidence="1 2">
    <name type="scientific">Aureliella helgolandensis</name>
    <dbReference type="NCBI Taxonomy" id="2527968"/>
    <lineage>
        <taxon>Bacteria</taxon>
        <taxon>Pseudomonadati</taxon>
        <taxon>Planctomycetota</taxon>
        <taxon>Planctomycetia</taxon>
        <taxon>Pirellulales</taxon>
        <taxon>Pirellulaceae</taxon>
        <taxon>Aureliella</taxon>
    </lineage>
</organism>
<gene>
    <name evidence="1" type="ORF">Q31a_54160</name>
</gene>
<reference evidence="1 2" key="1">
    <citation type="submission" date="2019-02" db="EMBL/GenBank/DDBJ databases">
        <title>Deep-cultivation of Planctomycetes and their phenomic and genomic characterization uncovers novel biology.</title>
        <authorList>
            <person name="Wiegand S."/>
            <person name="Jogler M."/>
            <person name="Boedeker C."/>
            <person name="Pinto D."/>
            <person name="Vollmers J."/>
            <person name="Rivas-Marin E."/>
            <person name="Kohn T."/>
            <person name="Peeters S.H."/>
            <person name="Heuer A."/>
            <person name="Rast P."/>
            <person name="Oberbeckmann S."/>
            <person name="Bunk B."/>
            <person name="Jeske O."/>
            <person name="Meyerdierks A."/>
            <person name="Storesund J.E."/>
            <person name="Kallscheuer N."/>
            <person name="Luecker S."/>
            <person name="Lage O.M."/>
            <person name="Pohl T."/>
            <person name="Merkel B.J."/>
            <person name="Hornburger P."/>
            <person name="Mueller R.-W."/>
            <person name="Bruemmer F."/>
            <person name="Labrenz M."/>
            <person name="Spormann A.M."/>
            <person name="Op den Camp H."/>
            <person name="Overmann J."/>
            <person name="Amann R."/>
            <person name="Jetten M.S.M."/>
            <person name="Mascher T."/>
            <person name="Medema M.H."/>
            <person name="Devos D.P."/>
            <person name="Kaster A.-K."/>
            <person name="Ovreas L."/>
            <person name="Rohde M."/>
            <person name="Galperin M.Y."/>
            <person name="Jogler C."/>
        </authorList>
    </citation>
    <scope>NUCLEOTIDE SEQUENCE [LARGE SCALE GENOMIC DNA]</scope>
    <source>
        <strain evidence="1 2">Q31a</strain>
    </source>
</reference>
<protein>
    <submittedName>
        <fullName evidence="1">Uncharacterized protein</fullName>
    </submittedName>
</protein>
<sequence>MGRCALAAGSKWNLPRGGLSKSQPATEQLVGIVTRVVTACWVKSVFGVPVKVSSPFPLQRQPLFLAHVADYYLHKRASQDGLVAAAIRRVRQKRPPVSQTANYHFSAKTEI</sequence>
<dbReference type="Proteomes" id="UP000318017">
    <property type="component" value="Chromosome"/>
</dbReference>
<evidence type="ECO:0000313" key="1">
    <source>
        <dbReference type="EMBL" id="QDV27035.1"/>
    </source>
</evidence>
<dbReference type="KEGG" id="ahel:Q31a_54160"/>
<evidence type="ECO:0000313" key="2">
    <source>
        <dbReference type="Proteomes" id="UP000318017"/>
    </source>
</evidence>